<dbReference type="Proteomes" id="UP000479756">
    <property type="component" value="Unassembled WGS sequence"/>
</dbReference>
<comment type="caution">
    <text evidence="2">The sequence shown here is derived from an EMBL/GenBank/DDBJ whole genome shotgun (WGS) entry which is preliminary data.</text>
</comment>
<sequence length="405" mass="40393">MNRSLTALLGALEALVVAAIGIGIPLVPLTVLWGAQYGFAPDWGIFWRVSADIWLVGHGADLALTLDAGTAKASGFAAAGAPFTITMAALGFALLTVLLARRAGHRIAEFEHRAIAAATAVVTFALLSLGIAITARQPLATGSLGQGITLPTLVFALGLLLGGLRARRDGIDLGEGPVLRRIEGWVRGDVRAVIRAAVRGGAAATLAVVSVAAVLLAVLLAVNYAAIITLFEDIHAGPLGGAALTIGQLAVLPNLIVWVASWLVGPGFAIGAGSSVSPAATILGPLPAVPVFGAIPHVAPAFGFVGLLVPVLAGFLAGALLHGPLVPALPMPRRTLLSLATAAAMGVVGGVLLGALAWMAAGAVGPGRLQVVGPDPLAVGGWAALEIGLAAIAGMAAASRRAAGR</sequence>
<evidence type="ECO:0000313" key="3">
    <source>
        <dbReference type="Proteomes" id="UP000479756"/>
    </source>
</evidence>
<feature type="transmembrane region" description="Helical" evidence="1">
    <location>
        <begin position="76"/>
        <end position="100"/>
    </location>
</feature>
<keyword evidence="1" id="KW-0812">Transmembrane</keyword>
<reference evidence="2 3" key="1">
    <citation type="journal article" date="2014" name="Int. J. Syst. Evol. Microbiol.">
        <title>Description of Galbitalea soli gen. nov., sp. nov., and Frondihabitans sucicola sp. nov.</title>
        <authorList>
            <person name="Kim S.J."/>
            <person name="Lim J.M."/>
            <person name="Ahn J.H."/>
            <person name="Weon H.Y."/>
            <person name="Hamada M."/>
            <person name="Suzuki K."/>
            <person name="Ahn T.Y."/>
            <person name="Kwon S.W."/>
        </authorList>
    </citation>
    <scope>NUCLEOTIDE SEQUENCE [LARGE SCALE GENOMIC DNA]</scope>
    <source>
        <strain evidence="2 3">NBRC 108727</strain>
    </source>
</reference>
<feature type="transmembrane region" description="Helical" evidence="1">
    <location>
        <begin position="335"/>
        <end position="359"/>
    </location>
</feature>
<proteinExistence type="predicted"/>
<feature type="transmembrane region" description="Helical" evidence="1">
    <location>
        <begin position="201"/>
        <end position="227"/>
    </location>
</feature>
<dbReference type="EMBL" id="JAAGWZ010000004">
    <property type="protein sequence ID" value="NEM92230.1"/>
    <property type="molecule type" value="Genomic_DNA"/>
</dbReference>
<evidence type="ECO:0000256" key="1">
    <source>
        <dbReference type="SAM" id="Phobius"/>
    </source>
</evidence>
<dbReference type="Pfam" id="PF19877">
    <property type="entry name" value="DUF6350"/>
    <property type="match status" value="1"/>
</dbReference>
<dbReference type="AlphaFoldDB" id="A0A7C9PPE4"/>
<keyword evidence="1" id="KW-0472">Membrane</keyword>
<feature type="transmembrane region" description="Helical" evidence="1">
    <location>
        <begin position="139"/>
        <end position="161"/>
    </location>
</feature>
<evidence type="ECO:0000313" key="2">
    <source>
        <dbReference type="EMBL" id="NEM92230.1"/>
    </source>
</evidence>
<keyword evidence="1" id="KW-1133">Transmembrane helix</keyword>
<dbReference type="InterPro" id="IPR045931">
    <property type="entry name" value="DUF6350"/>
</dbReference>
<accession>A0A7C9PPE4</accession>
<protein>
    <submittedName>
        <fullName evidence="2">Uncharacterized protein</fullName>
    </submittedName>
</protein>
<feature type="transmembrane region" description="Helical" evidence="1">
    <location>
        <begin position="379"/>
        <end position="398"/>
    </location>
</feature>
<gene>
    <name evidence="2" type="ORF">G3T37_12795</name>
</gene>
<feature type="transmembrane region" description="Helical" evidence="1">
    <location>
        <begin position="112"/>
        <end position="133"/>
    </location>
</feature>
<keyword evidence="3" id="KW-1185">Reference proteome</keyword>
<feature type="transmembrane region" description="Helical" evidence="1">
    <location>
        <begin position="239"/>
        <end position="264"/>
    </location>
</feature>
<feature type="transmembrane region" description="Helical" evidence="1">
    <location>
        <begin position="276"/>
        <end position="295"/>
    </location>
</feature>
<name>A0A7C9PPE4_9MICO</name>
<dbReference type="RefSeq" id="WP_163474284.1">
    <property type="nucleotide sequence ID" value="NZ_JAAGWZ010000004.1"/>
</dbReference>
<organism evidence="2 3">
    <name type="scientific">Galbitalea soli</name>
    <dbReference type="NCBI Taxonomy" id="1268042"/>
    <lineage>
        <taxon>Bacteria</taxon>
        <taxon>Bacillati</taxon>
        <taxon>Actinomycetota</taxon>
        <taxon>Actinomycetes</taxon>
        <taxon>Micrococcales</taxon>
        <taxon>Microbacteriaceae</taxon>
        <taxon>Galbitalea</taxon>
    </lineage>
</organism>
<feature type="transmembrane region" description="Helical" evidence="1">
    <location>
        <begin position="301"/>
        <end position="323"/>
    </location>
</feature>